<feature type="region of interest" description="SAM motif I" evidence="4">
    <location>
        <begin position="93"/>
        <end position="102"/>
    </location>
</feature>
<name>A0A0G4FHC5_9ALVE</name>
<feature type="region of interest" description="SAM motif II" evidence="4">
    <location>
        <begin position="157"/>
        <end position="165"/>
    </location>
</feature>
<comment type="similarity">
    <text evidence="4">Belongs to the class I-like SAM-binding methyltransferase superfamily. gTMT family.</text>
</comment>
<evidence type="ECO:0000256" key="5">
    <source>
        <dbReference type="SAM" id="SignalP"/>
    </source>
</evidence>
<keyword evidence="1 4" id="KW-0489">Methyltransferase</keyword>
<evidence type="ECO:0000256" key="2">
    <source>
        <dbReference type="ARBA" id="ARBA00022679"/>
    </source>
</evidence>
<feature type="chain" id="PRO_5005189105" description="Methyltransferase type 11 domain-containing protein" evidence="5">
    <location>
        <begin position="23"/>
        <end position="449"/>
    </location>
</feature>
<dbReference type="InterPro" id="IPR050447">
    <property type="entry name" value="Erg6_SMT_methyltransf"/>
</dbReference>
<proteinExistence type="inferred from homology"/>
<dbReference type="GO" id="GO:0008757">
    <property type="term" value="F:S-adenosylmethionine-dependent methyltransferase activity"/>
    <property type="evidence" value="ECO:0007669"/>
    <property type="project" value="InterPro"/>
</dbReference>
<dbReference type="SUPFAM" id="SSF53335">
    <property type="entry name" value="S-adenosyl-L-methionine-dependent methyltransferases"/>
    <property type="match status" value="1"/>
</dbReference>
<evidence type="ECO:0000313" key="7">
    <source>
        <dbReference type="EMBL" id="CEM12827.1"/>
    </source>
</evidence>
<sequence length="449" mass="50209">MVSGRRVSLLFVFLSAIPACSRVLREDAELKKGIAHFYDKSSAIWEDIWGEHMHHGWYPNGTWRSDHQQAQVDMIDRVLLFADPEGKFSARTAVDVGCGVGGSSRHIARRYGGSKVKGITLSPYQCMRARVRTEEAGLSDRVEFRVADAMQMPFQSDSFDLVWSLESGEHMPEKANFVRELTRVCRPGGKVVVVTWCHRVLNEAAGEKELRADEKKLLGAICDAYYLPQWCSIEDYRKLAEKAGLQNVRTDDWTESIRHFWPAVIKTAISPRGLFGLLASGKTTLRGAAAMFLMERGYRKGLIRFAAMTADKPGSRSFSSSPSGGPKEVLSVPLTTALARSFRWLAQKGREGGSIGCASACVNKTKAEKKRCCGNKAKRQASFLGRTGCPSSSLPERFRSPSRPISSLRAKGFVDREEKEILRRRKKALWGGNWTQLRSRGQGGWQRKR</sequence>
<dbReference type="CDD" id="cd02440">
    <property type="entry name" value="AdoMet_MTases"/>
    <property type="match status" value="1"/>
</dbReference>
<dbReference type="PANTHER" id="PTHR44068">
    <property type="entry name" value="ZGC:194242"/>
    <property type="match status" value="1"/>
</dbReference>
<keyword evidence="2 4" id="KW-0808">Transferase</keyword>
<feature type="domain" description="Methyltransferase type 11" evidence="6">
    <location>
        <begin position="94"/>
        <end position="193"/>
    </location>
</feature>
<organism evidence="7">
    <name type="scientific">Chromera velia CCMP2878</name>
    <dbReference type="NCBI Taxonomy" id="1169474"/>
    <lineage>
        <taxon>Eukaryota</taxon>
        <taxon>Sar</taxon>
        <taxon>Alveolata</taxon>
        <taxon>Colpodellida</taxon>
        <taxon>Chromeraceae</taxon>
        <taxon>Chromera</taxon>
    </lineage>
</organism>
<gene>
    <name evidence="7" type="ORF">Cvel_17013</name>
</gene>
<evidence type="ECO:0000256" key="3">
    <source>
        <dbReference type="ARBA" id="ARBA00022691"/>
    </source>
</evidence>
<dbReference type="InterPro" id="IPR025774">
    <property type="entry name" value="PiNMT-like"/>
</dbReference>
<evidence type="ECO:0000256" key="1">
    <source>
        <dbReference type="ARBA" id="ARBA00022603"/>
    </source>
</evidence>
<evidence type="ECO:0000259" key="6">
    <source>
        <dbReference type="Pfam" id="PF08241"/>
    </source>
</evidence>
<dbReference type="Gene3D" id="3.40.50.150">
    <property type="entry name" value="Vaccinia Virus protein VP39"/>
    <property type="match status" value="1"/>
</dbReference>
<feature type="region of interest" description="SAM motif III" evidence="4">
    <location>
        <begin position="184"/>
        <end position="193"/>
    </location>
</feature>
<reference evidence="7" key="1">
    <citation type="submission" date="2014-11" db="EMBL/GenBank/DDBJ databases">
        <authorList>
            <person name="Otto D Thomas"/>
            <person name="Naeem Raeece"/>
        </authorList>
    </citation>
    <scope>NUCLEOTIDE SEQUENCE</scope>
</reference>
<dbReference type="GO" id="GO:0032259">
    <property type="term" value="P:methylation"/>
    <property type="evidence" value="ECO:0007669"/>
    <property type="project" value="UniProtKB-UniRule"/>
</dbReference>
<keyword evidence="3 4" id="KW-0949">S-adenosyl-L-methionine</keyword>
<dbReference type="PhylomeDB" id="A0A0G4FHC5"/>
<protein>
    <recommendedName>
        <fullName evidence="6">Methyltransferase type 11 domain-containing protein</fullName>
    </recommendedName>
</protein>
<dbReference type="VEuPathDB" id="CryptoDB:Cvel_17013"/>
<dbReference type="InterPro" id="IPR013216">
    <property type="entry name" value="Methyltransf_11"/>
</dbReference>
<dbReference type="InterPro" id="IPR029063">
    <property type="entry name" value="SAM-dependent_MTases_sf"/>
</dbReference>
<accession>A0A0G4FHC5</accession>
<dbReference type="PROSITE" id="PS51581">
    <property type="entry name" value="SAM_GTMT"/>
    <property type="match status" value="1"/>
</dbReference>
<keyword evidence="5" id="KW-0732">Signal</keyword>
<dbReference type="EMBL" id="CDMZ01000371">
    <property type="protein sequence ID" value="CEM12827.1"/>
    <property type="molecule type" value="Genomic_DNA"/>
</dbReference>
<dbReference type="AlphaFoldDB" id="A0A0G4FHC5"/>
<dbReference type="PANTHER" id="PTHR44068:SF11">
    <property type="entry name" value="GERANYL DIPHOSPHATE 2-C-METHYLTRANSFERASE"/>
    <property type="match status" value="1"/>
</dbReference>
<feature type="signal peptide" evidence="5">
    <location>
        <begin position="1"/>
        <end position="22"/>
    </location>
</feature>
<dbReference type="Pfam" id="PF08241">
    <property type="entry name" value="Methyltransf_11"/>
    <property type="match status" value="1"/>
</dbReference>
<evidence type="ECO:0000256" key="4">
    <source>
        <dbReference type="PROSITE-ProRule" id="PRU00914"/>
    </source>
</evidence>